<dbReference type="STRING" id="27349.A0A0L6UL60"/>
<feature type="region of interest" description="Disordered" evidence="1">
    <location>
        <begin position="87"/>
        <end position="106"/>
    </location>
</feature>
<evidence type="ECO:0000313" key="2">
    <source>
        <dbReference type="EMBL" id="KNZ49259.1"/>
    </source>
</evidence>
<feature type="region of interest" description="Disordered" evidence="1">
    <location>
        <begin position="1"/>
        <end position="64"/>
    </location>
</feature>
<feature type="non-terminal residue" evidence="2">
    <location>
        <position position="1"/>
    </location>
</feature>
<gene>
    <name evidence="2" type="ORF">VP01_5114g1</name>
</gene>
<name>A0A0L6UL60_9BASI</name>
<dbReference type="AlphaFoldDB" id="A0A0L6UL60"/>
<dbReference type="Proteomes" id="UP000037035">
    <property type="component" value="Unassembled WGS sequence"/>
</dbReference>
<evidence type="ECO:0000313" key="3">
    <source>
        <dbReference type="Proteomes" id="UP000037035"/>
    </source>
</evidence>
<dbReference type="VEuPathDB" id="FungiDB:VP01_5114g1"/>
<accession>A0A0L6UL60</accession>
<organism evidence="2 3">
    <name type="scientific">Puccinia sorghi</name>
    <dbReference type="NCBI Taxonomy" id="27349"/>
    <lineage>
        <taxon>Eukaryota</taxon>
        <taxon>Fungi</taxon>
        <taxon>Dikarya</taxon>
        <taxon>Basidiomycota</taxon>
        <taxon>Pucciniomycotina</taxon>
        <taxon>Pucciniomycetes</taxon>
        <taxon>Pucciniales</taxon>
        <taxon>Pucciniaceae</taxon>
        <taxon>Puccinia</taxon>
    </lineage>
</organism>
<reference evidence="2 3" key="1">
    <citation type="submission" date="2015-08" db="EMBL/GenBank/DDBJ databases">
        <title>Next Generation Sequencing and Analysis of the Genome of Puccinia sorghi L Schw, the Causal Agent of Maize Common Rust.</title>
        <authorList>
            <person name="Rochi L."/>
            <person name="Burguener G."/>
            <person name="Darino M."/>
            <person name="Turjanski A."/>
            <person name="Kreff E."/>
            <person name="Dieguez M.J."/>
            <person name="Sacco F."/>
        </authorList>
    </citation>
    <scope>NUCLEOTIDE SEQUENCE [LARGE SCALE GENOMIC DNA]</scope>
    <source>
        <strain evidence="2 3">RO10H11247</strain>
    </source>
</reference>
<evidence type="ECO:0000256" key="1">
    <source>
        <dbReference type="SAM" id="MobiDB-lite"/>
    </source>
</evidence>
<keyword evidence="3" id="KW-1185">Reference proteome</keyword>
<proteinExistence type="predicted"/>
<sequence length="119" mass="13537">KDSNSPKELEEQLTKVKSSGINLQLPMPTEILNSKPLQTSGVNSGRKWSKKPPERRNPQVSQPKLINCPFSASAYFKKKANHWKLTVSNPNKNHHHTLQRSNRRLTHDIYEGVKNLGDS</sequence>
<feature type="compositionally biased region" description="Basic residues" evidence="1">
    <location>
        <begin position="92"/>
        <end position="104"/>
    </location>
</feature>
<feature type="compositionally biased region" description="Basic and acidic residues" evidence="1">
    <location>
        <begin position="1"/>
        <end position="14"/>
    </location>
</feature>
<protein>
    <submittedName>
        <fullName evidence="2">Uncharacterized protein</fullName>
    </submittedName>
</protein>
<comment type="caution">
    <text evidence="2">The sequence shown here is derived from an EMBL/GenBank/DDBJ whole genome shotgun (WGS) entry which is preliminary data.</text>
</comment>
<dbReference type="EMBL" id="LAVV01010292">
    <property type="protein sequence ID" value="KNZ49259.1"/>
    <property type="molecule type" value="Genomic_DNA"/>
</dbReference>
<feature type="compositionally biased region" description="Polar residues" evidence="1">
    <location>
        <begin position="31"/>
        <end position="43"/>
    </location>
</feature>